<name>A0A830BWT2_9LAMI</name>
<evidence type="ECO:0000313" key="3">
    <source>
        <dbReference type="EMBL" id="GFP90442.1"/>
    </source>
</evidence>
<sequence>MRRILITIPVSNVMIHTMMRMWFIYRKKKTRRICLKRKMDTKGRNRGRGRRQYHHGTNGHGHGTQISSHGIEPSKPPPGPKMPDETRGFTMGRGRPLVSTN</sequence>
<feature type="compositionally biased region" description="Basic residues" evidence="1">
    <location>
        <begin position="44"/>
        <end position="54"/>
    </location>
</feature>
<dbReference type="Proteomes" id="UP000653305">
    <property type="component" value="Unassembled WGS sequence"/>
</dbReference>
<organism evidence="3 4">
    <name type="scientific">Phtheirospermum japonicum</name>
    <dbReference type="NCBI Taxonomy" id="374723"/>
    <lineage>
        <taxon>Eukaryota</taxon>
        <taxon>Viridiplantae</taxon>
        <taxon>Streptophyta</taxon>
        <taxon>Embryophyta</taxon>
        <taxon>Tracheophyta</taxon>
        <taxon>Spermatophyta</taxon>
        <taxon>Magnoliopsida</taxon>
        <taxon>eudicotyledons</taxon>
        <taxon>Gunneridae</taxon>
        <taxon>Pentapetalae</taxon>
        <taxon>asterids</taxon>
        <taxon>lamiids</taxon>
        <taxon>Lamiales</taxon>
        <taxon>Orobanchaceae</taxon>
        <taxon>Orobanchaceae incertae sedis</taxon>
        <taxon>Phtheirospermum</taxon>
    </lineage>
</organism>
<comment type="caution">
    <text evidence="3">The sequence shown here is derived from an EMBL/GenBank/DDBJ whole genome shotgun (WGS) entry which is preliminary data.</text>
</comment>
<keyword evidence="2" id="KW-0472">Membrane</keyword>
<reference evidence="3" key="1">
    <citation type="submission" date="2020-07" db="EMBL/GenBank/DDBJ databases">
        <title>Ethylene signaling mediates host invasion by parasitic plants.</title>
        <authorList>
            <person name="Yoshida S."/>
        </authorList>
    </citation>
    <scope>NUCLEOTIDE SEQUENCE</scope>
    <source>
        <strain evidence="3">Okayama</strain>
    </source>
</reference>
<feature type="transmembrane region" description="Helical" evidence="2">
    <location>
        <begin position="6"/>
        <end position="25"/>
    </location>
</feature>
<dbReference type="AlphaFoldDB" id="A0A830BWT2"/>
<gene>
    <name evidence="3" type="ORF">PHJA_001188100</name>
</gene>
<evidence type="ECO:0000256" key="1">
    <source>
        <dbReference type="SAM" id="MobiDB-lite"/>
    </source>
</evidence>
<feature type="region of interest" description="Disordered" evidence="1">
    <location>
        <begin position="34"/>
        <end position="101"/>
    </location>
</feature>
<keyword evidence="2" id="KW-1133">Transmembrane helix</keyword>
<accession>A0A830BWT2</accession>
<evidence type="ECO:0000256" key="2">
    <source>
        <dbReference type="SAM" id="Phobius"/>
    </source>
</evidence>
<dbReference type="EMBL" id="BMAC01000218">
    <property type="protein sequence ID" value="GFP90442.1"/>
    <property type="molecule type" value="Genomic_DNA"/>
</dbReference>
<evidence type="ECO:0000313" key="4">
    <source>
        <dbReference type="Proteomes" id="UP000653305"/>
    </source>
</evidence>
<protein>
    <submittedName>
        <fullName evidence="3">Uncharacterized protein</fullName>
    </submittedName>
</protein>
<keyword evidence="2" id="KW-0812">Transmembrane</keyword>
<keyword evidence="4" id="KW-1185">Reference proteome</keyword>
<proteinExistence type="predicted"/>